<evidence type="ECO:0000313" key="2">
    <source>
        <dbReference type="WBParaSite" id="RSKR_0000572400.1"/>
    </source>
</evidence>
<proteinExistence type="predicted"/>
<dbReference type="Proteomes" id="UP000095286">
    <property type="component" value="Unplaced"/>
</dbReference>
<sequence>MTRPSYDNTIYCWGSLILLVTLLGSLPTASGWTYFVGANSDPEVSGSIAGISANIEGDQYATKQDIEDAYHFCRAVPRLEALNRLTYGKYGPLCKQILELIMESRPSFLFNPRLSSTAPNKSN</sequence>
<reference evidence="2" key="1">
    <citation type="submission" date="2016-11" db="UniProtKB">
        <authorList>
            <consortium name="WormBaseParasite"/>
        </authorList>
    </citation>
    <scope>IDENTIFICATION</scope>
    <source>
        <strain evidence="2">KR3021</strain>
    </source>
</reference>
<accession>A0AC35TYV7</accession>
<evidence type="ECO:0000313" key="1">
    <source>
        <dbReference type="Proteomes" id="UP000095286"/>
    </source>
</evidence>
<name>A0AC35TYV7_9BILA</name>
<organism evidence="1 2">
    <name type="scientific">Rhabditophanes sp. KR3021</name>
    <dbReference type="NCBI Taxonomy" id="114890"/>
    <lineage>
        <taxon>Eukaryota</taxon>
        <taxon>Metazoa</taxon>
        <taxon>Ecdysozoa</taxon>
        <taxon>Nematoda</taxon>
        <taxon>Chromadorea</taxon>
        <taxon>Rhabditida</taxon>
        <taxon>Tylenchina</taxon>
        <taxon>Panagrolaimomorpha</taxon>
        <taxon>Strongyloidoidea</taxon>
        <taxon>Alloionematidae</taxon>
        <taxon>Rhabditophanes</taxon>
    </lineage>
</organism>
<dbReference type="WBParaSite" id="RSKR_0000572400.1">
    <property type="protein sequence ID" value="RSKR_0000572400.1"/>
    <property type="gene ID" value="RSKR_0000572400"/>
</dbReference>
<protein>
    <submittedName>
        <fullName evidence="2">DUF732 domain-containing protein</fullName>
    </submittedName>
</protein>